<feature type="chain" id="PRO_5017235603" description="Chitooligosaccharide deacetylase" evidence="7">
    <location>
        <begin position="26"/>
        <end position="264"/>
    </location>
</feature>
<proteinExistence type="inferred from homology"/>
<comment type="similarity">
    <text evidence="2">Belongs to the polysaccharide deacetylase family.</text>
</comment>
<comment type="function">
    <text evidence="1">Is involved in generating a small heat-stable compound (Nod), an acylated oligomer of N-acetylglucosamine, that stimulates mitosis in various plant protoplasts.</text>
</comment>
<dbReference type="PANTHER" id="PTHR10587:SF133">
    <property type="entry name" value="CHITIN DEACETYLASE 1-RELATED"/>
    <property type="match status" value="1"/>
</dbReference>
<evidence type="ECO:0000256" key="7">
    <source>
        <dbReference type="SAM" id="SignalP"/>
    </source>
</evidence>
<dbReference type="Pfam" id="PF01522">
    <property type="entry name" value="Polysacc_deac_1"/>
    <property type="match status" value="1"/>
</dbReference>
<reference evidence="9 10" key="1">
    <citation type="submission" date="2018-10" db="EMBL/GenBank/DDBJ databases">
        <title>Rhizobium etli, R. leguminosarum and a new Rhizobium genospecies from Phaseolus dumosus.</title>
        <authorList>
            <person name="Ramirez-Puebla S.T."/>
            <person name="Rogel-Hernandez M.A."/>
            <person name="Guerrero G."/>
            <person name="Ormeno-Orrillo E."/>
            <person name="Martinez-Romero J.C."/>
            <person name="Negrete-Yankelevich S."/>
            <person name="Martinez-Romero E."/>
        </authorList>
    </citation>
    <scope>NUCLEOTIDE SEQUENCE [LARGE SCALE GENOMIC DNA]</scope>
    <source>
        <strain evidence="9 10">CCGE525</strain>
    </source>
</reference>
<dbReference type="EMBL" id="CP032694">
    <property type="protein sequence ID" value="AYG60019.1"/>
    <property type="molecule type" value="Genomic_DNA"/>
</dbReference>
<evidence type="ECO:0000256" key="6">
    <source>
        <dbReference type="ARBA" id="ARBA00032976"/>
    </source>
</evidence>
<dbReference type="GO" id="GO:0046872">
    <property type="term" value="F:metal ion binding"/>
    <property type="evidence" value="ECO:0007669"/>
    <property type="project" value="UniProtKB-KW"/>
</dbReference>
<dbReference type="PANTHER" id="PTHR10587">
    <property type="entry name" value="GLYCOSYL TRANSFERASE-RELATED"/>
    <property type="match status" value="1"/>
</dbReference>
<keyword evidence="10" id="KW-1185">Reference proteome</keyword>
<keyword evidence="4" id="KW-0479">Metal-binding</keyword>
<evidence type="ECO:0000313" key="9">
    <source>
        <dbReference type="EMBL" id="AYG60019.1"/>
    </source>
</evidence>
<dbReference type="InterPro" id="IPR011330">
    <property type="entry name" value="Glyco_hydro/deAcase_b/a-brl"/>
</dbReference>
<dbReference type="SUPFAM" id="SSF88713">
    <property type="entry name" value="Glycoside hydrolase/deacetylase"/>
    <property type="match status" value="1"/>
</dbReference>
<evidence type="ECO:0000259" key="8">
    <source>
        <dbReference type="PROSITE" id="PS51677"/>
    </source>
</evidence>
<dbReference type="OrthoDB" id="9784220at2"/>
<dbReference type="GO" id="GO:0005975">
    <property type="term" value="P:carbohydrate metabolic process"/>
    <property type="evidence" value="ECO:0007669"/>
    <property type="project" value="InterPro"/>
</dbReference>
<evidence type="ECO:0000256" key="2">
    <source>
        <dbReference type="ARBA" id="ARBA00010973"/>
    </source>
</evidence>
<evidence type="ECO:0000256" key="3">
    <source>
        <dbReference type="ARBA" id="ARBA00020071"/>
    </source>
</evidence>
<accession>A0A387FNH5</accession>
<evidence type="ECO:0000256" key="1">
    <source>
        <dbReference type="ARBA" id="ARBA00003236"/>
    </source>
</evidence>
<protein>
    <recommendedName>
        <fullName evidence="3">Chitooligosaccharide deacetylase</fullName>
    </recommendedName>
    <alternativeName>
        <fullName evidence="6">Nodulation protein B</fullName>
    </alternativeName>
</protein>
<sequence>MSIGNYLRIVPAALALLCSALSATAAGRVIYLTFDDGPLSGTANVLDVLAEEQVPAAMFLVGLHVESSGEQRALLMRAKALPLVTVGNHSYSHANNRYRDFYSDTDAVVADMLKANSVLGLTPWVYARLPGRDVFRLIDYSKDDLSMDPAHYEREVVDYDYVAAMKFLIYGWDFEWAHSGDGKPVQSVDLLLSEIDHLFAYGRFMKRNEMILLMHDEMFQDRFNGREKLKTLIQQLKERGYVFGDIKQYDPNPYTGTAARSSAK</sequence>
<dbReference type="AlphaFoldDB" id="A0A387FNH5"/>
<evidence type="ECO:0000256" key="5">
    <source>
        <dbReference type="ARBA" id="ARBA00022801"/>
    </source>
</evidence>
<name>A0A387FNH5_9HYPH</name>
<dbReference type="Gene3D" id="3.20.20.370">
    <property type="entry name" value="Glycoside hydrolase/deacetylase"/>
    <property type="match status" value="1"/>
</dbReference>
<keyword evidence="7" id="KW-0732">Signal</keyword>
<evidence type="ECO:0000256" key="4">
    <source>
        <dbReference type="ARBA" id="ARBA00022723"/>
    </source>
</evidence>
<dbReference type="GO" id="GO:0016810">
    <property type="term" value="F:hydrolase activity, acting on carbon-nitrogen (but not peptide) bonds"/>
    <property type="evidence" value="ECO:0007669"/>
    <property type="project" value="InterPro"/>
</dbReference>
<feature type="signal peptide" evidence="7">
    <location>
        <begin position="1"/>
        <end position="25"/>
    </location>
</feature>
<gene>
    <name evidence="9" type="ORF">CCGE525_15275</name>
</gene>
<dbReference type="InterPro" id="IPR002509">
    <property type="entry name" value="NODB_dom"/>
</dbReference>
<dbReference type="GO" id="GO:0016020">
    <property type="term" value="C:membrane"/>
    <property type="evidence" value="ECO:0007669"/>
    <property type="project" value="TreeGrafter"/>
</dbReference>
<dbReference type="PROSITE" id="PS51677">
    <property type="entry name" value="NODB"/>
    <property type="match status" value="1"/>
</dbReference>
<dbReference type="Proteomes" id="UP000282195">
    <property type="component" value="Chromosome"/>
</dbReference>
<feature type="domain" description="NodB homology" evidence="8">
    <location>
        <begin position="28"/>
        <end position="244"/>
    </location>
</feature>
<evidence type="ECO:0000313" key="10">
    <source>
        <dbReference type="Proteomes" id="UP000282195"/>
    </source>
</evidence>
<dbReference type="InterPro" id="IPR050248">
    <property type="entry name" value="Polysacc_deacetylase_ArnD"/>
</dbReference>
<dbReference type="KEGG" id="rjg:CCGE525_15275"/>
<keyword evidence="5" id="KW-0378">Hydrolase</keyword>
<dbReference type="RefSeq" id="WP_120705014.1">
    <property type="nucleotide sequence ID" value="NZ_CP032694.1"/>
</dbReference>
<organism evidence="9 10">
    <name type="scientific">Rhizobium jaguaris</name>
    <dbReference type="NCBI Taxonomy" id="1312183"/>
    <lineage>
        <taxon>Bacteria</taxon>
        <taxon>Pseudomonadati</taxon>
        <taxon>Pseudomonadota</taxon>
        <taxon>Alphaproteobacteria</taxon>
        <taxon>Hyphomicrobiales</taxon>
        <taxon>Rhizobiaceae</taxon>
        <taxon>Rhizobium/Agrobacterium group</taxon>
        <taxon>Rhizobium</taxon>
    </lineage>
</organism>